<evidence type="ECO:0000259" key="2">
    <source>
        <dbReference type="PROSITE" id="PS50006"/>
    </source>
</evidence>
<feature type="domain" description="FHA" evidence="2">
    <location>
        <begin position="83"/>
        <end position="135"/>
    </location>
</feature>
<gene>
    <name evidence="3" type="ORF">AWB70_03278</name>
</gene>
<evidence type="ECO:0000256" key="1">
    <source>
        <dbReference type="SAM" id="MobiDB-lite"/>
    </source>
</evidence>
<evidence type="ECO:0000313" key="4">
    <source>
        <dbReference type="Proteomes" id="UP000054740"/>
    </source>
</evidence>
<organism evidence="3 4">
    <name type="scientific">Caballeronia cordobensis</name>
    <name type="common">Burkholderia cordobensis</name>
    <dbReference type="NCBI Taxonomy" id="1353886"/>
    <lineage>
        <taxon>Bacteria</taxon>
        <taxon>Pseudomonadati</taxon>
        <taxon>Pseudomonadota</taxon>
        <taxon>Betaproteobacteria</taxon>
        <taxon>Burkholderiales</taxon>
        <taxon>Burkholderiaceae</taxon>
        <taxon>Caballeronia</taxon>
    </lineage>
</organism>
<feature type="region of interest" description="Disordered" evidence="1">
    <location>
        <begin position="333"/>
        <end position="357"/>
    </location>
</feature>
<keyword evidence="4" id="KW-1185">Reference proteome</keyword>
<name>A0A158HG35_CABCO</name>
<dbReference type="SUPFAM" id="SSF49879">
    <property type="entry name" value="SMAD/FHA domain"/>
    <property type="match status" value="2"/>
</dbReference>
<dbReference type="SMART" id="SM00240">
    <property type="entry name" value="FHA"/>
    <property type="match status" value="2"/>
</dbReference>
<dbReference type="InterPro" id="IPR000253">
    <property type="entry name" value="FHA_dom"/>
</dbReference>
<dbReference type="PROSITE" id="PS50006">
    <property type="entry name" value="FHA_DOMAIN"/>
    <property type="match status" value="2"/>
</dbReference>
<dbReference type="Gene3D" id="2.60.200.20">
    <property type="match status" value="2"/>
</dbReference>
<dbReference type="InterPro" id="IPR008984">
    <property type="entry name" value="SMAD_FHA_dom_sf"/>
</dbReference>
<dbReference type="Proteomes" id="UP000054740">
    <property type="component" value="Unassembled WGS sequence"/>
</dbReference>
<dbReference type="PANTHER" id="PTHR23308">
    <property type="entry name" value="NUCLEAR INHIBITOR OF PROTEIN PHOSPHATASE-1"/>
    <property type="match status" value="1"/>
</dbReference>
<dbReference type="InterPro" id="IPR050923">
    <property type="entry name" value="Cell_Proc_Reg/RNA_Proc"/>
</dbReference>
<protein>
    <submittedName>
        <fullName evidence="3">FHA domain protein</fullName>
    </submittedName>
</protein>
<accession>A0A158HG35</accession>
<evidence type="ECO:0000313" key="3">
    <source>
        <dbReference type="EMBL" id="SAL43003.1"/>
    </source>
</evidence>
<feature type="domain" description="FHA" evidence="2">
    <location>
        <begin position="219"/>
        <end position="251"/>
    </location>
</feature>
<reference evidence="4" key="1">
    <citation type="submission" date="2016-01" db="EMBL/GenBank/DDBJ databases">
        <authorList>
            <person name="Peeters C."/>
        </authorList>
    </citation>
    <scope>NUCLEOTIDE SEQUENCE [LARGE SCALE GENOMIC DNA]</scope>
</reference>
<dbReference type="Pfam" id="PF00498">
    <property type="entry name" value="FHA"/>
    <property type="match status" value="2"/>
</dbReference>
<dbReference type="CDD" id="cd00060">
    <property type="entry name" value="FHA"/>
    <property type="match status" value="2"/>
</dbReference>
<proteinExistence type="predicted"/>
<dbReference type="AlphaFoldDB" id="A0A158HG35"/>
<sequence>MTSMTARSNLSMRPDLPGVPLTRARQRLDVPRDMDMAQGASVAEQQPSVGEAFDVILKPAPHPELARELADRLTEIRIDENLFAIGRAEAPFDTSPPEAVAQLSRRHARIFIEHGFVYIADLGSKNGTAVNGTPVRETPARVRSGDIISFGNRLSYRTQFAPRTRRLDAPRPVGITLTPQRDDIGLHPIELAQFPFLVSKTDDTFARYREQYPHQVNYVSRRHAHVFIKGGSPFVEDLGSTNGTFVNGERLGASAVELNNGDTLAFGGTHFAYKVQLHGDEGESTLTEMVAQAAAPSSHDHRDELDSDKTTFVGSAHSFLDIFCVDQAAAREDEVNEEAQPAPAEEKRQEAGQTKRQAKRGKFALFVGELRRALASDDPHAARRTRIIGACVLAVLVAGGAALFYSGTPERQAKSLMASGEFGEAASVTNDYLKTHPGSAQFASINTEAVLKSNVPRWLAALKKGDFASADAIIAQMRTLAEHNADVHSLIDELEWVGKLESFVMSRGGAEAPIRMYGDEPRIGAILKHWEADASGHQRDLDRIAGYVPEFRDPYALALSHLRKLQSDDSVYLAAIDRLDASIAKSLAQDDADAIGATLKEYADKYPRLAGLDRVRADLDAYTVLRRGLAGTSLAPLAGAAGKATFSTPPFQEKFRQMSAGQLPPPEVLAQYATVADAWNRGQSAQAIDALQKLPQGTWSPMVQKELAHKKAVAAQYADLQKARGSKGYEDALLSFYETLDLDADTFYAKALAPEVAALKDRAIGRAQSLMAQAQTQWQQYRTNGGIGGSQRLESGVSDTFRTQARLLTDAQDAATRGMRIFRQVKADSATAKWSALASEIDTEADLQRRSLQDLRMVLEPGLLNTKLSLIGGGTSSEARRTP</sequence>
<dbReference type="EMBL" id="FCNY02000007">
    <property type="protein sequence ID" value="SAL43003.1"/>
    <property type="molecule type" value="Genomic_DNA"/>
</dbReference>